<keyword evidence="1" id="KW-0863">Zinc-finger</keyword>
<dbReference type="PANTHER" id="PTHR46869">
    <property type="entry name" value="C2H2-LIKE ZINC FINGER PROTEIN"/>
    <property type="match status" value="1"/>
</dbReference>
<dbReference type="InterPro" id="IPR013087">
    <property type="entry name" value="Znf_C2H2_type"/>
</dbReference>
<proteinExistence type="predicted"/>
<dbReference type="Pfam" id="PF13912">
    <property type="entry name" value="zf-C2H2_6"/>
    <property type="match status" value="2"/>
</dbReference>
<dbReference type="PROSITE" id="PS00028">
    <property type="entry name" value="ZINC_FINGER_C2H2_1"/>
    <property type="match status" value="2"/>
</dbReference>
<feature type="domain" description="C2H2-type" evidence="2">
    <location>
        <begin position="194"/>
        <end position="221"/>
    </location>
</feature>
<evidence type="ECO:0000313" key="4">
    <source>
        <dbReference type="Proteomes" id="UP001472677"/>
    </source>
</evidence>
<dbReference type="PANTHER" id="PTHR46869:SF6">
    <property type="entry name" value="C2H2-TYPE DOMAIN-CONTAINING PROTEIN"/>
    <property type="match status" value="1"/>
</dbReference>
<protein>
    <recommendedName>
        <fullName evidence="2">C2H2-type domain-containing protein</fullName>
    </recommendedName>
</protein>
<dbReference type="EMBL" id="JBBPBM010000109">
    <property type="protein sequence ID" value="KAK8507060.1"/>
    <property type="molecule type" value="Genomic_DNA"/>
</dbReference>
<name>A0ABR2BIS8_9ROSI</name>
<dbReference type="Proteomes" id="UP001472677">
    <property type="component" value="Unassembled WGS sequence"/>
</dbReference>
<comment type="caution">
    <text evidence="3">The sequence shown here is derived from an EMBL/GenBank/DDBJ whole genome shotgun (WGS) entry which is preliminary data.</text>
</comment>
<keyword evidence="1" id="KW-0479">Metal-binding</keyword>
<keyword evidence="1" id="KW-0862">Zinc</keyword>
<evidence type="ECO:0000259" key="2">
    <source>
        <dbReference type="PROSITE" id="PS50157"/>
    </source>
</evidence>
<keyword evidence="4" id="KW-1185">Reference proteome</keyword>
<reference evidence="3 4" key="1">
    <citation type="journal article" date="2024" name="G3 (Bethesda)">
        <title>Genome assembly of Hibiscus sabdariffa L. provides insights into metabolisms of medicinal natural products.</title>
        <authorList>
            <person name="Kim T."/>
        </authorList>
    </citation>
    <scope>NUCLEOTIDE SEQUENCE [LARGE SCALE GENOMIC DNA]</scope>
    <source>
        <strain evidence="3">TK-2024</strain>
        <tissue evidence="3">Old leaves</tissue>
    </source>
</reference>
<dbReference type="SUPFAM" id="SSF57667">
    <property type="entry name" value="beta-beta-alpha zinc fingers"/>
    <property type="match status" value="1"/>
</dbReference>
<dbReference type="InterPro" id="IPR036236">
    <property type="entry name" value="Znf_C2H2_sf"/>
</dbReference>
<evidence type="ECO:0000313" key="3">
    <source>
        <dbReference type="EMBL" id="KAK8507060.1"/>
    </source>
</evidence>
<organism evidence="3 4">
    <name type="scientific">Hibiscus sabdariffa</name>
    <name type="common">roselle</name>
    <dbReference type="NCBI Taxonomy" id="183260"/>
    <lineage>
        <taxon>Eukaryota</taxon>
        <taxon>Viridiplantae</taxon>
        <taxon>Streptophyta</taxon>
        <taxon>Embryophyta</taxon>
        <taxon>Tracheophyta</taxon>
        <taxon>Spermatophyta</taxon>
        <taxon>Magnoliopsida</taxon>
        <taxon>eudicotyledons</taxon>
        <taxon>Gunneridae</taxon>
        <taxon>Pentapetalae</taxon>
        <taxon>rosids</taxon>
        <taxon>malvids</taxon>
        <taxon>Malvales</taxon>
        <taxon>Malvaceae</taxon>
        <taxon>Malvoideae</taxon>
        <taxon>Hibiscus</taxon>
    </lineage>
</organism>
<dbReference type="SMART" id="SM00355">
    <property type="entry name" value="ZnF_C2H2"/>
    <property type="match status" value="2"/>
</dbReference>
<sequence>MEEEHEFKYVCKFCPKSFPCGRSLGGHTRSHMNNSAETDEKFIKKKLDQDINGGYILRQKPKKTWRRLSLFGHMKCKENQDSRTKRRTRYKYNKVVPAIANSSSMSEIEQEQQEEVALSLMMLSRDLGQWVAMNSIDETCANLESATMEKSSKRKFHCNGEIKQKKLRINGGCTENGELVEEAPMAGDEDERRHECGICFKVFTSGQALGGHKRSHLLTEARPKIHEFLDLNLPAPADEDETSAHAQCWVDGSHSHKHKALVA</sequence>
<dbReference type="PROSITE" id="PS50157">
    <property type="entry name" value="ZINC_FINGER_C2H2_2"/>
    <property type="match status" value="2"/>
</dbReference>
<evidence type="ECO:0000256" key="1">
    <source>
        <dbReference type="PROSITE-ProRule" id="PRU00042"/>
    </source>
</evidence>
<feature type="domain" description="C2H2-type" evidence="2">
    <location>
        <begin position="9"/>
        <end position="36"/>
    </location>
</feature>
<accession>A0ABR2BIS8</accession>
<gene>
    <name evidence="3" type="ORF">V6N12_008409</name>
</gene>